<evidence type="ECO:0000256" key="4">
    <source>
        <dbReference type="ARBA" id="ARBA00022679"/>
    </source>
</evidence>
<keyword evidence="3" id="KW-0597">Phosphoprotein</keyword>
<accession>A0ABS0HBN1</accession>
<keyword evidence="6" id="KW-0902">Two-component regulatory system</keyword>
<evidence type="ECO:0000256" key="3">
    <source>
        <dbReference type="ARBA" id="ARBA00022553"/>
    </source>
</evidence>
<dbReference type="InterPro" id="IPR036890">
    <property type="entry name" value="HATPase_C_sf"/>
</dbReference>
<dbReference type="EMBL" id="JADQDC010000001">
    <property type="protein sequence ID" value="MBF9149686.1"/>
    <property type="molecule type" value="Genomic_DNA"/>
</dbReference>
<feature type="domain" description="Histidine kinase" evidence="7">
    <location>
        <begin position="388"/>
        <end position="607"/>
    </location>
</feature>
<gene>
    <name evidence="8" type="ORF">I2488_01580</name>
</gene>
<dbReference type="PROSITE" id="PS50109">
    <property type="entry name" value="HIS_KIN"/>
    <property type="match status" value="1"/>
</dbReference>
<dbReference type="PANTHER" id="PTHR43711:SF31">
    <property type="entry name" value="HISTIDINE KINASE"/>
    <property type="match status" value="1"/>
</dbReference>
<dbReference type="Gene3D" id="3.30.565.10">
    <property type="entry name" value="Histidine kinase-like ATPase, C-terminal domain"/>
    <property type="match status" value="1"/>
</dbReference>
<evidence type="ECO:0000256" key="1">
    <source>
        <dbReference type="ARBA" id="ARBA00000085"/>
    </source>
</evidence>
<evidence type="ECO:0000256" key="2">
    <source>
        <dbReference type="ARBA" id="ARBA00012438"/>
    </source>
</evidence>
<dbReference type="InterPro" id="IPR036097">
    <property type="entry name" value="HisK_dim/P_sf"/>
</dbReference>
<name>A0ABS0HBN1_9SPHN</name>
<evidence type="ECO:0000256" key="6">
    <source>
        <dbReference type="ARBA" id="ARBA00023012"/>
    </source>
</evidence>
<evidence type="ECO:0000313" key="9">
    <source>
        <dbReference type="Proteomes" id="UP000600799"/>
    </source>
</evidence>
<evidence type="ECO:0000259" key="7">
    <source>
        <dbReference type="PROSITE" id="PS50109"/>
    </source>
</evidence>
<dbReference type="InterPro" id="IPR050736">
    <property type="entry name" value="Sensor_HK_Regulatory"/>
</dbReference>
<dbReference type="EC" id="2.7.13.3" evidence="2"/>
<sequence>MSSRPAFQRLEDSTLDVLRRLATPMHIYCFDKQVICWANAPAEALWSASGPDDLSSREVSPQSTAVRLRLEEYREAFARGEERTESWTLYPKGKATTVLCHCRGVSIAGHPEAMLVEVVPQAGAAFPDAEVRAIEALRHTPLMISLFDSSGNVLMRNPAATAAFGSVDTARPGEDHFAGMFVDQGAPARLLAAVRATGHVMEICRTTAAGRPSHSLQINRLADPATGEEVILVSQQDVTETLLARQQQAESEDALDLVLSLDVAPLLILSETTETLLRCNRSARELLGIEESSGLVSGGRYWNREAMAALASRLEKEDLASGEVELRKADGETLWVFLAGARIQYRGEAALIFTVTDIDKLHRANRELEAALGVERRVGDLNRQVLAIAAHELRTPLAIIDSAAQRIESNAERNANAFSVNAAQRIRKSVQALLRVMDSTLSRVERALPQEQEPQQQEALVETDLATLIEYCAQSVRDINPEARISVSLPALPKVQLDGSLIEGMFFNLLVNSIKYSNGPANIEITGSIAEDTVSVVVRDEGIGIPEADRPAVFTKFARASNVGERPGSGLGLALVKEAMERHAGTVSLLPDDGTGLALCLRFQVVSESA</sequence>
<dbReference type="CDD" id="cd00075">
    <property type="entry name" value="HATPase"/>
    <property type="match status" value="1"/>
</dbReference>
<proteinExistence type="predicted"/>
<reference evidence="8 9" key="1">
    <citation type="submission" date="2020-11" db="EMBL/GenBank/DDBJ databases">
        <title>The genome sequence of Novosphingobium sp. 1Y9A.</title>
        <authorList>
            <person name="Liu Y."/>
        </authorList>
    </citation>
    <scope>NUCLEOTIDE SEQUENCE [LARGE SCALE GENOMIC DNA]</scope>
    <source>
        <strain evidence="8 9">1Y9A</strain>
    </source>
</reference>
<dbReference type="InterPro" id="IPR035965">
    <property type="entry name" value="PAS-like_dom_sf"/>
</dbReference>
<dbReference type="SUPFAM" id="SSF55785">
    <property type="entry name" value="PYP-like sensor domain (PAS domain)"/>
    <property type="match status" value="1"/>
</dbReference>
<dbReference type="CDD" id="cd00082">
    <property type="entry name" value="HisKA"/>
    <property type="match status" value="1"/>
</dbReference>
<dbReference type="PRINTS" id="PR00344">
    <property type="entry name" value="BCTRLSENSOR"/>
</dbReference>
<dbReference type="SUPFAM" id="SSF47384">
    <property type="entry name" value="Homodimeric domain of signal transducing histidine kinase"/>
    <property type="match status" value="1"/>
</dbReference>
<comment type="caution">
    <text evidence="8">The sequence shown here is derived from an EMBL/GenBank/DDBJ whole genome shotgun (WGS) entry which is preliminary data.</text>
</comment>
<dbReference type="Gene3D" id="1.10.287.130">
    <property type="match status" value="1"/>
</dbReference>
<dbReference type="SUPFAM" id="SSF55874">
    <property type="entry name" value="ATPase domain of HSP90 chaperone/DNA topoisomerase II/histidine kinase"/>
    <property type="match status" value="1"/>
</dbReference>
<keyword evidence="4" id="KW-0808">Transferase</keyword>
<dbReference type="Proteomes" id="UP000600799">
    <property type="component" value="Unassembled WGS sequence"/>
</dbReference>
<dbReference type="RefSeq" id="WP_196274051.1">
    <property type="nucleotide sequence ID" value="NZ_JADQDC010000001.1"/>
</dbReference>
<protein>
    <recommendedName>
        <fullName evidence="2">histidine kinase</fullName>
        <ecNumber evidence="2">2.7.13.3</ecNumber>
    </recommendedName>
</protein>
<dbReference type="Pfam" id="PF00512">
    <property type="entry name" value="HisKA"/>
    <property type="match status" value="1"/>
</dbReference>
<dbReference type="InterPro" id="IPR003594">
    <property type="entry name" value="HATPase_dom"/>
</dbReference>
<dbReference type="SMART" id="SM00388">
    <property type="entry name" value="HisKA"/>
    <property type="match status" value="1"/>
</dbReference>
<keyword evidence="5" id="KW-0418">Kinase</keyword>
<keyword evidence="9" id="KW-1185">Reference proteome</keyword>
<evidence type="ECO:0000256" key="5">
    <source>
        <dbReference type="ARBA" id="ARBA00022777"/>
    </source>
</evidence>
<dbReference type="InterPro" id="IPR000014">
    <property type="entry name" value="PAS"/>
</dbReference>
<comment type="catalytic activity">
    <reaction evidence="1">
        <text>ATP + protein L-histidine = ADP + protein N-phospho-L-histidine.</text>
        <dbReference type="EC" id="2.7.13.3"/>
    </reaction>
</comment>
<evidence type="ECO:0000313" key="8">
    <source>
        <dbReference type="EMBL" id="MBF9149686.1"/>
    </source>
</evidence>
<dbReference type="InterPro" id="IPR003661">
    <property type="entry name" value="HisK_dim/P_dom"/>
</dbReference>
<dbReference type="Gene3D" id="3.30.450.20">
    <property type="entry name" value="PAS domain"/>
    <property type="match status" value="1"/>
</dbReference>
<dbReference type="PANTHER" id="PTHR43711">
    <property type="entry name" value="TWO-COMPONENT HISTIDINE KINASE"/>
    <property type="match status" value="1"/>
</dbReference>
<dbReference type="SMART" id="SM00387">
    <property type="entry name" value="HATPase_c"/>
    <property type="match status" value="1"/>
</dbReference>
<dbReference type="InterPro" id="IPR004358">
    <property type="entry name" value="Sig_transdc_His_kin-like_C"/>
</dbReference>
<dbReference type="InterPro" id="IPR005467">
    <property type="entry name" value="His_kinase_dom"/>
</dbReference>
<dbReference type="Pfam" id="PF02518">
    <property type="entry name" value="HATPase_c"/>
    <property type="match status" value="1"/>
</dbReference>
<dbReference type="NCBIfam" id="TIGR00229">
    <property type="entry name" value="sensory_box"/>
    <property type="match status" value="1"/>
</dbReference>
<organism evidence="8 9">
    <name type="scientific">Novosphingobium jiangmenense</name>
    <dbReference type="NCBI Taxonomy" id="2791981"/>
    <lineage>
        <taxon>Bacteria</taxon>
        <taxon>Pseudomonadati</taxon>
        <taxon>Pseudomonadota</taxon>
        <taxon>Alphaproteobacteria</taxon>
        <taxon>Sphingomonadales</taxon>
        <taxon>Sphingomonadaceae</taxon>
        <taxon>Novosphingobium</taxon>
    </lineage>
</organism>